<keyword evidence="1" id="KW-0732">Signal</keyword>
<sequence length="262" mass="27307">MKRLIVAVLVLAGVLVAADYAAAAAAESVVSRELRDRLGLADDPSVRINGFPFLTQAVSGEYRSVEVRADRLQVGDLHNVQLRADLRNVEAPLSGLLGGGTPGLRVTTAEGAARVGADDLQRMLPGVERFSLGNVDANAIADVVDEGGDPTMRQLDPDSVARLSGTVTIAGEEYQPVVLAELQVADGVMRVVPRDVRGSDGDPLPEAITELVEQTFALRIDPGGLPFGVVPTKLQARDGTLEISGEARDVVVGALPGSGTTG</sequence>
<dbReference type="InterPro" id="IPR021373">
    <property type="entry name" value="DUF2993"/>
</dbReference>
<feature type="chain" id="PRO_5040777811" description="DUF2993 domain-containing protein" evidence="1">
    <location>
        <begin position="18"/>
        <end position="262"/>
    </location>
</feature>
<reference evidence="2" key="2">
    <citation type="submission" date="2023-01" db="EMBL/GenBank/DDBJ databases">
        <authorList>
            <person name="Sun Q."/>
            <person name="Evtushenko L."/>
        </authorList>
    </citation>
    <scope>NUCLEOTIDE SEQUENCE</scope>
    <source>
        <strain evidence="2">VKM Ac-1069</strain>
    </source>
</reference>
<feature type="signal peptide" evidence="1">
    <location>
        <begin position="1"/>
        <end position="17"/>
    </location>
</feature>
<protein>
    <recommendedName>
        <fullName evidence="4">DUF2993 domain-containing protein</fullName>
    </recommendedName>
</protein>
<dbReference type="RefSeq" id="WP_037049525.1">
    <property type="nucleotide sequence ID" value="NZ_BAAAUZ010000045.1"/>
</dbReference>
<reference evidence="2" key="1">
    <citation type="journal article" date="2014" name="Int. J. Syst. Evol. Microbiol.">
        <title>Complete genome sequence of Corynebacterium casei LMG S-19264T (=DSM 44701T), isolated from a smear-ripened cheese.</title>
        <authorList>
            <consortium name="US DOE Joint Genome Institute (JGI-PGF)"/>
            <person name="Walter F."/>
            <person name="Albersmeier A."/>
            <person name="Kalinowski J."/>
            <person name="Ruckert C."/>
        </authorList>
    </citation>
    <scope>NUCLEOTIDE SEQUENCE</scope>
    <source>
        <strain evidence="2">VKM Ac-1069</strain>
    </source>
</reference>
<evidence type="ECO:0000313" key="3">
    <source>
        <dbReference type="Proteomes" id="UP001143463"/>
    </source>
</evidence>
<accession>A0A9W6L220</accession>
<gene>
    <name evidence="2" type="ORF">GCM10017577_26230</name>
</gene>
<proteinExistence type="predicted"/>
<evidence type="ECO:0000313" key="2">
    <source>
        <dbReference type="EMBL" id="GLL11482.1"/>
    </source>
</evidence>
<dbReference type="AlphaFoldDB" id="A0A9W6L220"/>
<keyword evidence="3" id="KW-1185">Reference proteome</keyword>
<name>A0A9W6L220_9PSEU</name>
<dbReference type="Pfam" id="PF11209">
    <property type="entry name" value="LmeA"/>
    <property type="match status" value="1"/>
</dbReference>
<evidence type="ECO:0000256" key="1">
    <source>
        <dbReference type="SAM" id="SignalP"/>
    </source>
</evidence>
<comment type="caution">
    <text evidence="2">The sequence shown here is derived from an EMBL/GenBank/DDBJ whole genome shotgun (WGS) entry which is preliminary data.</text>
</comment>
<evidence type="ECO:0008006" key="4">
    <source>
        <dbReference type="Google" id="ProtNLM"/>
    </source>
</evidence>
<dbReference type="Proteomes" id="UP001143463">
    <property type="component" value="Unassembled WGS sequence"/>
</dbReference>
<organism evidence="2 3">
    <name type="scientific">Pseudonocardia halophobica</name>
    <dbReference type="NCBI Taxonomy" id="29401"/>
    <lineage>
        <taxon>Bacteria</taxon>
        <taxon>Bacillati</taxon>
        <taxon>Actinomycetota</taxon>
        <taxon>Actinomycetes</taxon>
        <taxon>Pseudonocardiales</taxon>
        <taxon>Pseudonocardiaceae</taxon>
        <taxon>Pseudonocardia</taxon>
    </lineage>
</organism>
<dbReference type="EMBL" id="BSFQ01000009">
    <property type="protein sequence ID" value="GLL11482.1"/>
    <property type="molecule type" value="Genomic_DNA"/>
</dbReference>